<reference evidence="6 7" key="2">
    <citation type="submission" date="2020-02" db="EMBL/GenBank/DDBJ databases">
        <title>The new genus of Enterobacteriales.</title>
        <authorList>
            <person name="Kim I.S."/>
        </authorList>
    </citation>
    <scope>NUCLEOTIDE SEQUENCE [LARGE SCALE GENOMIC DNA]</scope>
    <source>
        <strain evidence="6 7">SAP-6</strain>
    </source>
</reference>
<dbReference type="EMBL" id="WUBS01000002">
    <property type="protein sequence ID" value="NDL61622.1"/>
    <property type="molecule type" value="Genomic_DNA"/>
</dbReference>
<dbReference type="PANTHER" id="PTHR43177:SF9">
    <property type="entry name" value="PROTEIN NRFC"/>
    <property type="match status" value="1"/>
</dbReference>
<comment type="caution">
    <text evidence="6">The sequence shown here is derived from an EMBL/GenBank/DDBJ whole genome shotgun (WGS) entry which is preliminary data.</text>
</comment>
<evidence type="ECO:0000256" key="4">
    <source>
        <dbReference type="ARBA" id="ARBA00023014"/>
    </source>
</evidence>
<keyword evidence="1" id="KW-0004">4Fe-4S</keyword>
<dbReference type="InterPro" id="IPR050954">
    <property type="entry name" value="ET_IronSulfur_Cluster-Binding"/>
</dbReference>
<accession>A0A845SDZ2</accession>
<dbReference type="CDD" id="cd16371">
    <property type="entry name" value="DMSOR_beta_like"/>
    <property type="match status" value="1"/>
</dbReference>
<sequence length="184" mass="20617">MRRAFLVDSNKCVGCRGCAMACKSFNQLEPSLFWRYVYPLDAAIYPHEERAFYSLACNHCEHPACLDACPVEAYTKRADGVVVHDPERCIGCKNCIRCCPYGAPRYNEQTRKAEKCSLCYERLDVGLLPACVEACPVGALSLIDLDSRELPANAVQYPPGYPFMPELNPGTRFIMPRLPQQIGD</sequence>
<feature type="domain" description="4Fe-4S ferredoxin-type" evidence="5">
    <location>
        <begin position="3"/>
        <end position="33"/>
    </location>
</feature>
<reference evidence="6 7" key="1">
    <citation type="submission" date="2019-12" db="EMBL/GenBank/DDBJ databases">
        <authorList>
            <person name="Lee S.D."/>
        </authorList>
    </citation>
    <scope>NUCLEOTIDE SEQUENCE [LARGE SCALE GENOMIC DNA]</scope>
    <source>
        <strain evidence="6 7">SAP-6</strain>
    </source>
</reference>
<keyword evidence="7" id="KW-1185">Reference proteome</keyword>
<organism evidence="6 7">
    <name type="scientific">Acerihabitans arboris</name>
    <dbReference type="NCBI Taxonomy" id="2691583"/>
    <lineage>
        <taxon>Bacteria</taxon>
        <taxon>Pseudomonadati</taxon>
        <taxon>Pseudomonadota</taxon>
        <taxon>Gammaproteobacteria</taxon>
        <taxon>Enterobacterales</taxon>
        <taxon>Pectobacteriaceae</taxon>
        <taxon>Acerihabitans</taxon>
    </lineage>
</organism>
<evidence type="ECO:0000313" key="6">
    <source>
        <dbReference type="EMBL" id="NDL61622.1"/>
    </source>
</evidence>
<feature type="domain" description="4Fe-4S ferredoxin-type" evidence="5">
    <location>
        <begin position="80"/>
        <end position="109"/>
    </location>
</feature>
<proteinExistence type="predicted"/>
<evidence type="ECO:0000313" key="7">
    <source>
        <dbReference type="Proteomes" id="UP000461443"/>
    </source>
</evidence>
<keyword evidence="2" id="KW-0479">Metal-binding</keyword>
<evidence type="ECO:0000256" key="1">
    <source>
        <dbReference type="ARBA" id="ARBA00022485"/>
    </source>
</evidence>
<dbReference type="SUPFAM" id="SSF54862">
    <property type="entry name" value="4Fe-4S ferredoxins"/>
    <property type="match status" value="1"/>
</dbReference>
<keyword evidence="4" id="KW-0411">Iron-sulfur</keyword>
<evidence type="ECO:0000256" key="3">
    <source>
        <dbReference type="ARBA" id="ARBA00023004"/>
    </source>
</evidence>
<dbReference type="RefSeq" id="WP_162364316.1">
    <property type="nucleotide sequence ID" value="NZ_WUBS01000002.1"/>
</dbReference>
<protein>
    <submittedName>
        <fullName evidence="6">4Fe-4S dicluster domain-containing protein</fullName>
    </submittedName>
</protein>
<keyword evidence="3" id="KW-0408">Iron</keyword>
<dbReference type="Proteomes" id="UP000461443">
    <property type="component" value="Unassembled WGS sequence"/>
</dbReference>
<gene>
    <name evidence="6" type="ORF">GRH90_02430</name>
</gene>
<evidence type="ECO:0000259" key="5">
    <source>
        <dbReference type="PROSITE" id="PS51379"/>
    </source>
</evidence>
<dbReference type="GO" id="GO:0046872">
    <property type="term" value="F:metal ion binding"/>
    <property type="evidence" value="ECO:0007669"/>
    <property type="project" value="UniProtKB-KW"/>
</dbReference>
<dbReference type="PROSITE" id="PS51379">
    <property type="entry name" value="4FE4S_FER_2"/>
    <property type="match status" value="2"/>
</dbReference>
<dbReference type="Pfam" id="PF12800">
    <property type="entry name" value="Fer4_4"/>
    <property type="match status" value="1"/>
</dbReference>
<evidence type="ECO:0000256" key="2">
    <source>
        <dbReference type="ARBA" id="ARBA00022723"/>
    </source>
</evidence>
<name>A0A845SDZ2_9GAMM</name>
<dbReference type="InterPro" id="IPR017896">
    <property type="entry name" value="4Fe4S_Fe-S-bd"/>
</dbReference>
<dbReference type="PANTHER" id="PTHR43177">
    <property type="entry name" value="PROTEIN NRFC"/>
    <property type="match status" value="1"/>
</dbReference>
<dbReference type="Pfam" id="PF13247">
    <property type="entry name" value="Fer4_11"/>
    <property type="match status" value="1"/>
</dbReference>
<dbReference type="GO" id="GO:0051539">
    <property type="term" value="F:4 iron, 4 sulfur cluster binding"/>
    <property type="evidence" value="ECO:0007669"/>
    <property type="project" value="UniProtKB-KW"/>
</dbReference>
<dbReference type="AlphaFoldDB" id="A0A845SDZ2"/>
<dbReference type="Gene3D" id="3.30.70.20">
    <property type="match status" value="2"/>
</dbReference>